<dbReference type="GO" id="GO:0020037">
    <property type="term" value="F:heme binding"/>
    <property type="evidence" value="ECO:0007669"/>
    <property type="project" value="InterPro"/>
</dbReference>
<feature type="domain" description="Cytochrome c" evidence="5">
    <location>
        <begin position="200"/>
        <end position="287"/>
    </location>
</feature>
<organism evidence="6 7">
    <name type="scientific">Aquicella siphonis</name>
    <dbReference type="NCBI Taxonomy" id="254247"/>
    <lineage>
        <taxon>Bacteria</taxon>
        <taxon>Pseudomonadati</taxon>
        <taxon>Pseudomonadota</taxon>
        <taxon>Gammaproteobacteria</taxon>
        <taxon>Legionellales</taxon>
        <taxon>Coxiellaceae</taxon>
        <taxon>Aquicella</taxon>
    </lineage>
</organism>
<evidence type="ECO:0000256" key="3">
    <source>
        <dbReference type="ARBA" id="ARBA00023004"/>
    </source>
</evidence>
<dbReference type="OrthoDB" id="9809720at2"/>
<dbReference type="AlphaFoldDB" id="A0A5E4PFU9"/>
<evidence type="ECO:0000256" key="4">
    <source>
        <dbReference type="PROSITE-ProRule" id="PRU00433"/>
    </source>
</evidence>
<dbReference type="RefSeq" id="WP_148338685.1">
    <property type="nucleotide sequence ID" value="NZ_LR699119.1"/>
</dbReference>
<dbReference type="GO" id="GO:0009055">
    <property type="term" value="F:electron transfer activity"/>
    <property type="evidence" value="ECO:0007669"/>
    <property type="project" value="InterPro"/>
</dbReference>
<dbReference type="PROSITE" id="PS51007">
    <property type="entry name" value="CYTC"/>
    <property type="match status" value="1"/>
</dbReference>
<gene>
    <name evidence="6" type="primary">tsdA</name>
    <name evidence="6" type="ORF">AQUSIP_06920</name>
</gene>
<keyword evidence="3 4" id="KW-0408">Iron</keyword>
<dbReference type="KEGG" id="asip:AQUSIP_06920"/>
<dbReference type="GO" id="GO:0046872">
    <property type="term" value="F:metal ion binding"/>
    <property type="evidence" value="ECO:0007669"/>
    <property type="project" value="UniProtKB-KW"/>
</dbReference>
<evidence type="ECO:0000256" key="1">
    <source>
        <dbReference type="ARBA" id="ARBA00022617"/>
    </source>
</evidence>
<evidence type="ECO:0000313" key="7">
    <source>
        <dbReference type="Proteomes" id="UP000324194"/>
    </source>
</evidence>
<sequence>MLRVFQICIYILAAIMSEKSLAFDRDKFKIGEHLTTDQARQYIQAYYGRPKQKFTVPDMGDIPKGREGDDIRKAILILTKTSVYMGANNRDAAKRHAGHDLNCVNCHQAGNSKLPGTKIYSLPWVNVINDYPKLDTKSMQIISLEQRIIKMFGNGKVALTPQSDEIRLIMKYFRWLNQFAKKGHQMEGTGLYKIYLSRMAKPGRGKMLYQQNCMQCHGKSGEGIKRANFDYGGGYIIPPVDTGYLYMIPVLASFIYVNMPYGKSSYNKPALSIGDAYDIAAYINIDLPKKYNPDRSKEFPDQTFRPDSFLATVKLKKGLYSKILGPYKHPYAM</sequence>
<dbReference type="InterPro" id="IPR036909">
    <property type="entry name" value="Cyt_c-like_dom_sf"/>
</dbReference>
<dbReference type="Proteomes" id="UP000324194">
    <property type="component" value="Chromosome 1"/>
</dbReference>
<accession>A0A5E4PFU9</accession>
<dbReference type="Gene3D" id="1.10.760.10">
    <property type="entry name" value="Cytochrome c-like domain"/>
    <property type="match status" value="2"/>
</dbReference>
<evidence type="ECO:0000259" key="5">
    <source>
        <dbReference type="PROSITE" id="PS51007"/>
    </source>
</evidence>
<name>A0A5E4PFU9_9COXI</name>
<protein>
    <submittedName>
        <fullName evidence="6">Thiosulfate dehydrogenase</fullName>
    </submittedName>
</protein>
<dbReference type="SUPFAM" id="SSF46626">
    <property type="entry name" value="Cytochrome c"/>
    <property type="match status" value="2"/>
</dbReference>
<dbReference type="InterPro" id="IPR009056">
    <property type="entry name" value="Cyt_c-like_dom"/>
</dbReference>
<dbReference type="EMBL" id="LR699119">
    <property type="protein sequence ID" value="VVC75402.1"/>
    <property type="molecule type" value="Genomic_DNA"/>
</dbReference>
<reference evidence="6 7" key="1">
    <citation type="submission" date="2019-08" db="EMBL/GenBank/DDBJ databases">
        <authorList>
            <person name="Guy L."/>
        </authorList>
    </citation>
    <scope>NUCLEOTIDE SEQUENCE [LARGE SCALE GENOMIC DNA]</scope>
    <source>
        <strain evidence="6 7">SGT-108</strain>
    </source>
</reference>
<keyword evidence="7" id="KW-1185">Reference proteome</keyword>
<keyword evidence="1 4" id="KW-0349">Heme</keyword>
<proteinExistence type="predicted"/>
<keyword evidence="2 4" id="KW-0479">Metal-binding</keyword>
<evidence type="ECO:0000313" key="6">
    <source>
        <dbReference type="EMBL" id="VVC75402.1"/>
    </source>
</evidence>
<evidence type="ECO:0000256" key="2">
    <source>
        <dbReference type="ARBA" id="ARBA00022723"/>
    </source>
</evidence>